<dbReference type="VEuPathDB" id="VectorBase:ADAR2_004421"/>
<comment type="subcellular location">
    <subcellularLocation>
        <location evidence="1">Nucleus</location>
    </subcellularLocation>
</comment>
<feature type="compositionally biased region" description="Polar residues" evidence="3">
    <location>
        <begin position="185"/>
        <end position="202"/>
    </location>
</feature>
<keyword evidence="7" id="KW-1185">Reference proteome</keyword>
<gene>
    <name evidence="5" type="ORF">AND_005732</name>
</gene>
<dbReference type="SMART" id="SM00225">
    <property type="entry name" value="BTB"/>
    <property type="match status" value="1"/>
</dbReference>
<feature type="compositionally biased region" description="Gly residues" evidence="3">
    <location>
        <begin position="210"/>
        <end position="225"/>
    </location>
</feature>
<dbReference type="Pfam" id="PF00651">
    <property type="entry name" value="BTB"/>
    <property type="match status" value="1"/>
</dbReference>
<reference evidence="5" key="2">
    <citation type="submission" date="2010-05" db="EMBL/GenBank/DDBJ databases">
        <authorList>
            <person name="Almeida L.G."/>
            <person name="Nicolas M.F."/>
            <person name="Souza R.C."/>
            <person name="Vasconcelos A.T.R."/>
        </authorList>
    </citation>
    <scope>NUCLEOTIDE SEQUENCE</scope>
</reference>
<dbReference type="AlphaFoldDB" id="W5JGW9"/>
<dbReference type="Gene3D" id="3.30.710.10">
    <property type="entry name" value="Potassium Channel Kv1.1, Chain A"/>
    <property type="match status" value="1"/>
</dbReference>
<keyword evidence="2" id="KW-0539">Nucleus</keyword>
<dbReference type="eggNOG" id="ENOG502RY53">
    <property type="taxonomic scope" value="Eukaryota"/>
</dbReference>
<feature type="compositionally biased region" description="Polar residues" evidence="3">
    <location>
        <begin position="425"/>
        <end position="435"/>
    </location>
</feature>
<dbReference type="VEuPathDB" id="VectorBase:ADAC005732"/>
<dbReference type="InterPro" id="IPR051095">
    <property type="entry name" value="Dros_DevTransReg"/>
</dbReference>
<evidence type="ECO:0000259" key="4">
    <source>
        <dbReference type="PROSITE" id="PS50097"/>
    </source>
</evidence>
<dbReference type="GO" id="GO:0006357">
    <property type="term" value="P:regulation of transcription by RNA polymerase II"/>
    <property type="evidence" value="ECO:0007669"/>
    <property type="project" value="TreeGrafter"/>
</dbReference>
<dbReference type="HOGENOM" id="CLU_415754_0_0_1"/>
<dbReference type="EnsemblMetazoa" id="ADAC005732-RA">
    <property type="protein sequence ID" value="ADAC005732-PA"/>
    <property type="gene ID" value="ADAC005732"/>
</dbReference>
<feature type="compositionally biased region" description="Acidic residues" evidence="3">
    <location>
        <begin position="370"/>
        <end position="384"/>
    </location>
</feature>
<dbReference type="CDD" id="cd18315">
    <property type="entry name" value="BTB_POZ_BAB-like"/>
    <property type="match status" value="1"/>
</dbReference>
<dbReference type="FunFam" id="3.30.710.10:FF:000149">
    <property type="entry name" value="Blast:Protein bric-a-brac 1"/>
    <property type="match status" value="1"/>
</dbReference>
<feature type="compositionally biased region" description="Basic and acidic residues" evidence="3">
    <location>
        <begin position="385"/>
        <end position="397"/>
    </location>
</feature>
<dbReference type="PANTHER" id="PTHR23110">
    <property type="entry name" value="BTB DOMAIN TRANSCRIPTION FACTOR"/>
    <property type="match status" value="1"/>
</dbReference>
<dbReference type="SUPFAM" id="SSF54695">
    <property type="entry name" value="POZ domain"/>
    <property type="match status" value="1"/>
</dbReference>
<dbReference type="GO" id="GO:0005634">
    <property type="term" value="C:nucleus"/>
    <property type="evidence" value="ECO:0007669"/>
    <property type="project" value="UniProtKB-SubCell"/>
</dbReference>
<feature type="compositionally biased region" description="Acidic residues" evidence="3">
    <location>
        <begin position="589"/>
        <end position="602"/>
    </location>
</feature>
<evidence type="ECO:0000256" key="2">
    <source>
        <dbReference type="ARBA" id="ARBA00023242"/>
    </source>
</evidence>
<feature type="region of interest" description="Disordered" evidence="3">
    <location>
        <begin position="465"/>
        <end position="513"/>
    </location>
</feature>
<reference evidence="5" key="3">
    <citation type="journal article" date="2013" name="Nucleic Acids Res.">
        <title>The genome of Anopheles darlingi, the main neotropical malaria vector.</title>
        <authorList>
            <person name="Marinotti O."/>
            <person name="Cerqueira G.C."/>
            <person name="de Almeida L.G."/>
            <person name="Ferro M.I."/>
            <person name="Loreto E.L."/>
            <person name="Zaha A."/>
            <person name="Teixeira S.M."/>
            <person name="Wespiser A.R."/>
            <person name="Almeida E Silva A."/>
            <person name="Schlindwein A.D."/>
            <person name="Pacheco A.C."/>
            <person name="Silva A.L."/>
            <person name="Graveley B.R."/>
            <person name="Walenz B.P."/>
            <person name="Lima Bde A."/>
            <person name="Ribeiro C.A."/>
            <person name="Nunes-Silva C.G."/>
            <person name="de Carvalho C.R."/>
            <person name="Soares C.M."/>
            <person name="de Menezes C.B."/>
            <person name="Matiolli C."/>
            <person name="Caffrey D."/>
            <person name="Araujo D.A."/>
            <person name="de Oliveira D.M."/>
            <person name="Golenbock D."/>
            <person name="Grisard E.C."/>
            <person name="Fantinatti-Garboggini F."/>
            <person name="de Carvalho F.M."/>
            <person name="Barcellos F.G."/>
            <person name="Prosdocimi F."/>
            <person name="May G."/>
            <person name="Azevedo Junior G.M."/>
            <person name="Guimaraes G.M."/>
            <person name="Goldman G.H."/>
            <person name="Padilha I.Q."/>
            <person name="Batista Jda S."/>
            <person name="Ferro J.A."/>
            <person name="Ribeiro J.M."/>
            <person name="Fietto J.L."/>
            <person name="Dabbas K.M."/>
            <person name="Cerdeira L."/>
            <person name="Agnez-Lima L.F."/>
            <person name="Brocchi M."/>
            <person name="de Carvalho M.O."/>
            <person name="Teixeira Mde M."/>
            <person name="Diniz Maia Mde M."/>
            <person name="Goldman M.H."/>
            <person name="Cruz Schneider M.P."/>
            <person name="Felipe M.S."/>
            <person name="Hungria M."/>
            <person name="Nicolas M.F."/>
            <person name="Pereira M."/>
            <person name="Montes M.A."/>
            <person name="Cantao M.E."/>
            <person name="Vincentz M."/>
            <person name="Rafael M.S."/>
            <person name="Silverman N."/>
            <person name="Stoco P.H."/>
            <person name="Souza R.C."/>
            <person name="Vicentini R."/>
            <person name="Gazzinelli R.T."/>
            <person name="Neves Rde O."/>
            <person name="Silva R."/>
            <person name="Astolfi-Filho S."/>
            <person name="Maciel T.E."/>
            <person name="Urmenyi T.P."/>
            <person name="Tadei W.P."/>
            <person name="Camargo E.P."/>
            <person name="de Vasconcelos A.T."/>
        </authorList>
    </citation>
    <scope>NUCLEOTIDE SEQUENCE</scope>
</reference>
<accession>W5JGW9</accession>
<reference evidence="5 7" key="1">
    <citation type="journal article" date="2010" name="BMC Genomics">
        <title>Combination of measures distinguishes pre-miRNAs from other stem-loops in the genome of the newly sequenced Anopheles darlingi.</title>
        <authorList>
            <person name="Mendes N.D."/>
            <person name="Freitas A.T."/>
            <person name="Vasconcelos A.T."/>
            <person name="Sagot M.F."/>
        </authorList>
    </citation>
    <scope>NUCLEOTIDE SEQUENCE</scope>
</reference>
<evidence type="ECO:0000313" key="6">
    <source>
        <dbReference type="EnsemblMetazoa" id="ADAC005732-PA"/>
    </source>
</evidence>
<name>W5JGW9_ANODA</name>
<dbReference type="Proteomes" id="UP000000673">
    <property type="component" value="Unassembled WGS sequence"/>
</dbReference>
<proteinExistence type="predicted"/>
<evidence type="ECO:0000256" key="1">
    <source>
        <dbReference type="ARBA" id="ARBA00004123"/>
    </source>
</evidence>
<evidence type="ECO:0000256" key="3">
    <source>
        <dbReference type="SAM" id="MobiDB-lite"/>
    </source>
</evidence>
<feature type="compositionally biased region" description="Acidic residues" evidence="3">
    <location>
        <begin position="286"/>
        <end position="295"/>
    </location>
</feature>
<sequence length="660" mass="71636">MSSNAAAGLTQQFCVRWNSHLGSLGAAFPQLLAGQRFVDVTLACEGHQVQCHRLVLAACSTYFENLLGENPCQHPIIILPRDIKLWAIQALVDFMYKGEVNVSQAGLPDLMKCAEILKIRGLCGSDAALNLNQIHSPPQRPSTGGSTAVSSTGHLSAGSSDLVMPPDADHRMASTKDAPVPNSKHAANSQIQGRTTEQLNHGTRTHHQRGGGARGGGGGGSGGPKGQLLNSLHLQPVALGVPSGELPSHPDDSGPASDNGDSSNEVCIKTEEPMIDEDTSSKPCEYEDEELEGVDGADKIDTDAIRCEQQLLDVHAASMEAGGELEDEQQNGRALVPVCQDGEENEREEEEGLTPCDGTTGSDASNPHDADDEDVSSGAVEQDEHEVMEVVREETEPRLVAVAKRRAGGTNGKREERRKRALLSHNHTPPCNNNADPKKSGGPPALQRAAPGSIRVKSLENLFANYHHQTKQPLAAATTTAKSSREKRKAERKYHLNRSEQQQASANSDTSVAEDGFTAVNPADSLVYQRDGMNIYLRPPTQGSTNGGSDDGAMPSTTVAEDDDGYENIICSPNFPQLAGVLGGSYKAEEEEEEEEPDEDDEHERRRRRRQRRNMETIDTPWNCWNALERRKRSTGRWFLGMEAWRVIVKRKRSCSNLAH</sequence>
<evidence type="ECO:0000313" key="7">
    <source>
        <dbReference type="Proteomes" id="UP000000673"/>
    </source>
</evidence>
<dbReference type="InterPro" id="IPR011333">
    <property type="entry name" value="SKP1/BTB/POZ_sf"/>
</dbReference>
<feature type="region of interest" description="Disordered" evidence="3">
    <location>
        <begin position="585"/>
        <end position="610"/>
    </location>
</feature>
<evidence type="ECO:0000313" key="5">
    <source>
        <dbReference type="EMBL" id="ETN62568.1"/>
    </source>
</evidence>
<feature type="compositionally biased region" description="Low complexity" evidence="3">
    <location>
        <begin position="142"/>
        <end position="153"/>
    </location>
</feature>
<dbReference type="PANTHER" id="PTHR23110:SF108">
    <property type="entry name" value="LD19131P"/>
    <property type="match status" value="1"/>
</dbReference>
<feature type="region of interest" description="Disordered" evidence="3">
    <location>
        <begin position="133"/>
        <end position="297"/>
    </location>
</feature>
<reference evidence="6" key="4">
    <citation type="submission" date="2015-06" db="UniProtKB">
        <authorList>
            <consortium name="EnsemblMetazoa"/>
        </authorList>
    </citation>
    <scope>IDENTIFICATION</scope>
</reference>
<dbReference type="EMBL" id="ADMH02001428">
    <property type="protein sequence ID" value="ETN62568.1"/>
    <property type="molecule type" value="Genomic_DNA"/>
</dbReference>
<feature type="region of interest" description="Disordered" evidence="3">
    <location>
        <begin position="321"/>
        <end position="453"/>
    </location>
</feature>
<feature type="region of interest" description="Disordered" evidence="3">
    <location>
        <begin position="535"/>
        <end position="568"/>
    </location>
</feature>
<dbReference type="PROSITE" id="PS50097">
    <property type="entry name" value="BTB"/>
    <property type="match status" value="1"/>
</dbReference>
<protein>
    <recommendedName>
        <fullName evidence="4">BTB domain-containing protein</fullName>
    </recommendedName>
</protein>
<dbReference type="InterPro" id="IPR000210">
    <property type="entry name" value="BTB/POZ_dom"/>
</dbReference>
<feature type="compositionally biased region" description="Acidic residues" evidence="3">
    <location>
        <begin position="341"/>
        <end position="352"/>
    </location>
</feature>
<feature type="domain" description="BTB" evidence="4">
    <location>
        <begin position="38"/>
        <end position="104"/>
    </location>
</feature>
<organism evidence="5">
    <name type="scientific">Anopheles darlingi</name>
    <name type="common">Mosquito</name>
    <dbReference type="NCBI Taxonomy" id="43151"/>
    <lineage>
        <taxon>Eukaryota</taxon>
        <taxon>Metazoa</taxon>
        <taxon>Ecdysozoa</taxon>
        <taxon>Arthropoda</taxon>
        <taxon>Hexapoda</taxon>
        <taxon>Insecta</taxon>
        <taxon>Pterygota</taxon>
        <taxon>Neoptera</taxon>
        <taxon>Endopterygota</taxon>
        <taxon>Diptera</taxon>
        <taxon>Nematocera</taxon>
        <taxon>Culicoidea</taxon>
        <taxon>Culicidae</taxon>
        <taxon>Anophelinae</taxon>
        <taxon>Anopheles</taxon>
    </lineage>
</organism>
<feature type="compositionally biased region" description="Polar residues" evidence="3">
    <location>
        <begin position="499"/>
        <end position="511"/>
    </location>
</feature>